<dbReference type="AlphaFoldDB" id="A0A0J9WV94"/>
<dbReference type="Proteomes" id="UP000009097">
    <property type="component" value="Unassembled WGS sequence"/>
</dbReference>
<reference evidence="2" key="2">
    <citation type="journal article" date="2010" name="Nature">
        <title>Comparative genomics reveals mobile pathogenicity chromosomes in Fusarium.</title>
        <authorList>
            <person name="Ma L.J."/>
            <person name="van der Does H.C."/>
            <person name="Borkovich K.A."/>
            <person name="Coleman J.J."/>
            <person name="Daboussi M.J."/>
            <person name="Di Pietro A."/>
            <person name="Dufresne M."/>
            <person name="Freitag M."/>
            <person name="Grabherr M."/>
            <person name="Henrissat B."/>
            <person name="Houterman P.M."/>
            <person name="Kang S."/>
            <person name="Shim W.B."/>
            <person name="Woloshuk C."/>
            <person name="Xie X."/>
            <person name="Xu J.R."/>
            <person name="Antoniw J."/>
            <person name="Baker S.E."/>
            <person name="Bluhm B.H."/>
            <person name="Breakspear A."/>
            <person name="Brown D.W."/>
            <person name="Butchko R.A."/>
            <person name="Chapman S."/>
            <person name="Coulson R."/>
            <person name="Coutinho P.M."/>
            <person name="Danchin E.G."/>
            <person name="Diener A."/>
            <person name="Gale L.R."/>
            <person name="Gardiner D.M."/>
            <person name="Goff S."/>
            <person name="Hammond-Kosack K.E."/>
            <person name="Hilburn K."/>
            <person name="Hua-Van A."/>
            <person name="Jonkers W."/>
            <person name="Kazan K."/>
            <person name="Kodira C.D."/>
            <person name="Koehrsen M."/>
            <person name="Kumar L."/>
            <person name="Lee Y.H."/>
            <person name="Li L."/>
            <person name="Manners J.M."/>
            <person name="Miranda-Saavedra D."/>
            <person name="Mukherjee M."/>
            <person name="Park G."/>
            <person name="Park J."/>
            <person name="Park S.Y."/>
            <person name="Proctor R.H."/>
            <person name="Regev A."/>
            <person name="Ruiz-Roldan M.C."/>
            <person name="Sain D."/>
            <person name="Sakthikumar S."/>
            <person name="Sykes S."/>
            <person name="Schwartz D.C."/>
            <person name="Turgeon B.G."/>
            <person name="Wapinski I."/>
            <person name="Yoder O."/>
            <person name="Young S."/>
            <person name="Zeng Q."/>
            <person name="Zhou S."/>
            <person name="Galagan J."/>
            <person name="Cuomo C.A."/>
            <person name="Kistler H.C."/>
            <person name="Rep M."/>
        </authorList>
    </citation>
    <scope>NUCLEOTIDE SEQUENCE [LARGE SCALE GENOMIC DNA]</scope>
    <source>
        <strain evidence="2">4287</strain>
    </source>
</reference>
<dbReference type="KEGG" id="fox:FOXG_22478"/>
<accession>A0A0J9WV94</accession>
<dbReference type="GeneID" id="28963184"/>
<evidence type="ECO:0000313" key="2">
    <source>
        <dbReference type="EMBL" id="KNB19137.1"/>
    </source>
</evidence>
<reference evidence="2" key="1">
    <citation type="submission" date="2007-04" db="EMBL/GenBank/DDBJ databases">
        <authorList>
            <consortium name="The Broad Institute Genome Sequencing Platform"/>
            <person name="Birren B."/>
            <person name="Lander E."/>
            <person name="Galagan J."/>
            <person name="Nusbaum C."/>
            <person name="Devon K."/>
            <person name="Ma L.-J."/>
            <person name="Jaffe D."/>
            <person name="Butler J."/>
            <person name="Alvarez P."/>
            <person name="Gnerre S."/>
            <person name="Grabherr M."/>
            <person name="Kleber M."/>
            <person name="Mauceli E."/>
            <person name="Brockman W."/>
            <person name="MacCallum I.A."/>
            <person name="Young S."/>
            <person name="LaButti K."/>
            <person name="DeCaprio D."/>
            <person name="Crawford M."/>
            <person name="Koehrsen M."/>
            <person name="Engels R."/>
            <person name="Montgomery P."/>
            <person name="Pearson M."/>
            <person name="Howarth C."/>
            <person name="Larson L."/>
            <person name="White J."/>
            <person name="O'Leary S."/>
            <person name="Kodira C."/>
            <person name="Zeng Q."/>
            <person name="Yandava C."/>
            <person name="Alvarado L."/>
            <person name="Kistler C."/>
            <person name="Shim W.-B."/>
            <person name="Kang S."/>
            <person name="Woloshuk C."/>
        </authorList>
    </citation>
    <scope>NUCLEOTIDE SEQUENCE</scope>
    <source>
        <strain evidence="2">4287</strain>
    </source>
</reference>
<sequence length="56" mass="5938">MAQKAPKPDLPAKEKPVSQKSKTNITSTIKADKKGNTPKDWVCLGFPALVIAGAMS</sequence>
<evidence type="ECO:0000256" key="1">
    <source>
        <dbReference type="SAM" id="MobiDB-lite"/>
    </source>
</evidence>
<evidence type="ECO:0000313" key="3">
    <source>
        <dbReference type="Proteomes" id="UP000009097"/>
    </source>
</evidence>
<protein>
    <submittedName>
        <fullName evidence="2">Uncharacterized protein</fullName>
    </submittedName>
</protein>
<dbReference type="RefSeq" id="XP_018257182.1">
    <property type="nucleotide sequence ID" value="XM_018402880.1"/>
</dbReference>
<feature type="region of interest" description="Disordered" evidence="1">
    <location>
        <begin position="1"/>
        <end position="38"/>
    </location>
</feature>
<proteinExistence type="predicted"/>
<organism evidence="2 3">
    <name type="scientific">Fusarium oxysporum f. sp. lycopersici (strain 4287 / CBS 123668 / FGSC 9935 / NRRL 34936)</name>
    <name type="common">Fusarium vascular wilt of tomato</name>
    <dbReference type="NCBI Taxonomy" id="426428"/>
    <lineage>
        <taxon>Eukaryota</taxon>
        <taxon>Fungi</taxon>
        <taxon>Dikarya</taxon>
        <taxon>Ascomycota</taxon>
        <taxon>Pezizomycotina</taxon>
        <taxon>Sordariomycetes</taxon>
        <taxon>Hypocreomycetidae</taxon>
        <taxon>Hypocreales</taxon>
        <taxon>Nectriaceae</taxon>
        <taxon>Fusarium</taxon>
        <taxon>Fusarium oxysporum species complex</taxon>
    </lineage>
</organism>
<dbReference type="EMBL" id="DS231730">
    <property type="protein sequence ID" value="KNB19137.1"/>
    <property type="molecule type" value="Genomic_DNA"/>
</dbReference>
<feature type="compositionally biased region" description="Basic and acidic residues" evidence="1">
    <location>
        <begin position="1"/>
        <end position="17"/>
    </location>
</feature>
<name>A0A0J9WV94_FUSO4</name>
<dbReference type="VEuPathDB" id="FungiDB:FOXG_22478"/>
<feature type="compositionally biased region" description="Polar residues" evidence="1">
    <location>
        <begin position="18"/>
        <end position="29"/>
    </location>
</feature>
<gene>
    <name evidence="2" type="ORF">FOXG_22478</name>
</gene>